<dbReference type="HOGENOM" id="CLU_125018_0_1_6"/>
<comment type="caution">
    <text evidence="2">The sequence shown here is derived from an EMBL/GenBank/DDBJ whole genome shotgun (WGS) entry which is preliminary data.</text>
</comment>
<accession>A0A0E2Z7G2</accession>
<name>A0A0E2Z7G2_9GAMM</name>
<proteinExistence type="predicted"/>
<dbReference type="Pfam" id="PF09912">
    <property type="entry name" value="DUF2141"/>
    <property type="match status" value="1"/>
</dbReference>
<evidence type="ECO:0000313" key="3">
    <source>
        <dbReference type="Proteomes" id="UP000028839"/>
    </source>
</evidence>
<evidence type="ECO:0000313" key="2">
    <source>
        <dbReference type="EMBL" id="KFI19495.1"/>
    </source>
</evidence>
<organism evidence="2 3">
    <name type="scientific">Nitrosococcus oceani C-27</name>
    <dbReference type="NCBI Taxonomy" id="314279"/>
    <lineage>
        <taxon>Bacteria</taxon>
        <taxon>Pseudomonadati</taxon>
        <taxon>Pseudomonadota</taxon>
        <taxon>Gammaproteobacteria</taxon>
        <taxon>Chromatiales</taxon>
        <taxon>Chromatiaceae</taxon>
        <taxon>Nitrosococcus</taxon>
    </lineage>
</organism>
<feature type="transmembrane region" description="Helical" evidence="1">
    <location>
        <begin position="29"/>
        <end position="48"/>
    </location>
</feature>
<protein>
    <recommendedName>
        <fullName evidence="4">DUF2141 domain-containing protein</fullName>
    </recommendedName>
</protein>
<gene>
    <name evidence="2" type="ORF">IB75_08450</name>
</gene>
<dbReference type="EMBL" id="JPGN01000052">
    <property type="protein sequence ID" value="KFI19495.1"/>
    <property type="molecule type" value="Genomic_DNA"/>
</dbReference>
<keyword evidence="1" id="KW-0472">Membrane</keyword>
<keyword evidence="1" id="KW-1133">Transmembrane helix</keyword>
<dbReference type="OrthoDB" id="9788332at2"/>
<dbReference type="InterPro" id="IPR018673">
    <property type="entry name" value="DUF2141"/>
</dbReference>
<dbReference type="Proteomes" id="UP000028839">
    <property type="component" value="Unassembled WGS sequence"/>
</dbReference>
<keyword evidence="1" id="KW-0812">Transmembrane</keyword>
<evidence type="ECO:0008006" key="4">
    <source>
        <dbReference type="Google" id="ProtNLM"/>
    </source>
</evidence>
<feature type="transmembrane region" description="Helical" evidence="1">
    <location>
        <begin position="6"/>
        <end position="24"/>
    </location>
</feature>
<dbReference type="AlphaFoldDB" id="A0A0E2Z7G2"/>
<evidence type="ECO:0000256" key="1">
    <source>
        <dbReference type="SAM" id="Phobius"/>
    </source>
</evidence>
<reference evidence="2 3" key="1">
    <citation type="submission" date="2014-07" db="EMBL/GenBank/DDBJ databases">
        <title>Comparative analysis of Nitrosococcus oceani genome inventories of strains from Pacific and Atlantic gyres.</title>
        <authorList>
            <person name="Lim C.K."/>
            <person name="Wang L."/>
            <person name="Sayavedra-Soto L.A."/>
            <person name="Klotz M.G."/>
        </authorList>
    </citation>
    <scope>NUCLEOTIDE SEQUENCE [LARGE SCALE GENOMIC DNA]</scope>
    <source>
        <strain evidence="2 3">C-27</strain>
    </source>
</reference>
<sequence length="170" mass="18965">MVPPFGSIPVIIPSLILILFPMFFKPFRIIFFATGIILCFYPVIAGSGEGNTIVIKVTGIEPVEGQVQIALYNAPERWLEESFAHATIEVKGREAEWRVEGIPDGAYAVATFHDRNGNGKADRNWLGIPKEAYGFSNNVKAVFKPPQWNRVKFIVARPVTAISIELGYWN</sequence>